<proteinExistence type="predicted"/>
<dbReference type="GeneID" id="60256368"/>
<organism evidence="2 3">
    <name type="scientific">Psychrobacter immobilis</name>
    <dbReference type="NCBI Taxonomy" id="498"/>
    <lineage>
        <taxon>Bacteria</taxon>
        <taxon>Pseudomonadati</taxon>
        <taxon>Pseudomonadota</taxon>
        <taxon>Gammaproteobacteria</taxon>
        <taxon>Moraxellales</taxon>
        <taxon>Moraxellaceae</taxon>
        <taxon>Psychrobacter</taxon>
    </lineage>
</organism>
<accession>A0A2V1ZFH0</accession>
<keyword evidence="1" id="KW-0732">Signal</keyword>
<evidence type="ECO:0008006" key="4">
    <source>
        <dbReference type="Google" id="ProtNLM"/>
    </source>
</evidence>
<gene>
    <name evidence="2" type="ORF">C8D84_1225</name>
</gene>
<keyword evidence="3" id="KW-1185">Reference proteome</keyword>
<dbReference type="EMBL" id="QGGM01000022">
    <property type="protein sequence ID" value="PWK05335.1"/>
    <property type="molecule type" value="Genomic_DNA"/>
</dbReference>
<evidence type="ECO:0000256" key="1">
    <source>
        <dbReference type="SAM" id="SignalP"/>
    </source>
</evidence>
<dbReference type="RefSeq" id="WP_109592677.1">
    <property type="nucleotide sequence ID" value="NZ_CAJGZY010000026.1"/>
</dbReference>
<sequence>MKRLSVLLVGGVLAVSTHAVNWSKISESPTGSIFSLDLDSIESSDINIIDEKNVENITVSIRRTYPAQKDETKVDKEGQEKAIHHSDQQLLISCKDASYYKRAYVNYDANNKVLESWQSEKPILTTKDFKITKPKTISRMLIEQACKTYLTSKTSNVR</sequence>
<dbReference type="AlphaFoldDB" id="A0A2V1ZFH0"/>
<evidence type="ECO:0000313" key="2">
    <source>
        <dbReference type="EMBL" id="PWK05335.1"/>
    </source>
</evidence>
<comment type="caution">
    <text evidence="2">The sequence shown here is derived from an EMBL/GenBank/DDBJ whole genome shotgun (WGS) entry which is preliminary data.</text>
</comment>
<feature type="chain" id="PRO_5016036449" description="CNP1-like family protein" evidence="1">
    <location>
        <begin position="20"/>
        <end position="158"/>
    </location>
</feature>
<evidence type="ECO:0000313" key="3">
    <source>
        <dbReference type="Proteomes" id="UP000245655"/>
    </source>
</evidence>
<reference evidence="2 3" key="1">
    <citation type="submission" date="2018-05" db="EMBL/GenBank/DDBJ databases">
        <title>Genomic Encyclopedia of Type Strains, Phase IV (KMG-IV): sequencing the most valuable type-strain genomes for metagenomic binning, comparative biology and taxonomic classification.</title>
        <authorList>
            <person name="Goeker M."/>
        </authorList>
    </citation>
    <scope>NUCLEOTIDE SEQUENCE [LARGE SCALE GENOMIC DNA]</scope>
    <source>
        <strain evidence="2 3">DSM 7229</strain>
    </source>
</reference>
<name>A0A2V1ZFH0_PSYIM</name>
<protein>
    <recommendedName>
        <fullName evidence="4">CNP1-like family protein</fullName>
    </recommendedName>
</protein>
<feature type="signal peptide" evidence="1">
    <location>
        <begin position="1"/>
        <end position="19"/>
    </location>
</feature>
<dbReference type="Proteomes" id="UP000245655">
    <property type="component" value="Unassembled WGS sequence"/>
</dbReference>